<dbReference type="RefSeq" id="WP_230840102.1">
    <property type="nucleotide sequence ID" value="NZ_CP063845.1"/>
</dbReference>
<dbReference type="Pfam" id="PF11341">
    <property type="entry name" value="DUF3143"/>
    <property type="match status" value="1"/>
</dbReference>
<evidence type="ECO:0000313" key="1">
    <source>
        <dbReference type="EMBL" id="UFP93096.1"/>
    </source>
</evidence>
<name>A0ABY3PHK6_9CYAN</name>
<reference evidence="1 2" key="1">
    <citation type="journal article" date="2021" name="Genome Biol. Evol.">
        <title>Complete Genome Sequencing of a Novel Gloeobacter Species from a Waterfall Cave in Mexico.</title>
        <authorList>
            <person name="Saw J.H."/>
            <person name="Cardona T."/>
            <person name="Montejano G."/>
        </authorList>
    </citation>
    <scope>NUCLEOTIDE SEQUENCE [LARGE SCALE GENOMIC DNA]</scope>
    <source>
        <strain evidence="1">MG652769</strain>
    </source>
</reference>
<dbReference type="Proteomes" id="UP001054846">
    <property type="component" value="Chromosome"/>
</dbReference>
<keyword evidence="2" id="KW-1185">Reference proteome</keyword>
<dbReference type="EMBL" id="CP063845">
    <property type="protein sequence ID" value="UFP93096.1"/>
    <property type="molecule type" value="Genomic_DNA"/>
</dbReference>
<proteinExistence type="predicted"/>
<gene>
    <name evidence="1" type="ORF">ISF26_14915</name>
</gene>
<protein>
    <submittedName>
        <fullName evidence="1">DUF3143 domain-containing protein</fullName>
    </submittedName>
</protein>
<dbReference type="PANTHER" id="PTHR35765">
    <property type="entry name" value="OS05G0569200 PROTEIN"/>
    <property type="match status" value="1"/>
</dbReference>
<dbReference type="PANTHER" id="PTHR35765:SF2">
    <property type="entry name" value="OS05G0569200 PROTEIN"/>
    <property type="match status" value="1"/>
</dbReference>
<sequence>MNSLPTADTPLYNHPLHKIEIWLREHQCERDTEEQHRWHLHRSRWSATLQLEETVLKVDYAYPPNQTKTLSFPYSLSRRDVEQAVFSFEPPEKAT</sequence>
<accession>A0ABY3PHK6</accession>
<organism evidence="1 2">
    <name type="scientific">Gloeobacter morelensis MG652769</name>
    <dbReference type="NCBI Taxonomy" id="2781736"/>
    <lineage>
        <taxon>Bacteria</taxon>
        <taxon>Bacillati</taxon>
        <taxon>Cyanobacteriota</taxon>
        <taxon>Cyanophyceae</taxon>
        <taxon>Gloeobacterales</taxon>
        <taxon>Gloeobacteraceae</taxon>
        <taxon>Gloeobacter</taxon>
        <taxon>Gloeobacter morelensis</taxon>
    </lineage>
</organism>
<dbReference type="InterPro" id="IPR021489">
    <property type="entry name" value="DUF3143"/>
</dbReference>
<evidence type="ECO:0000313" key="2">
    <source>
        <dbReference type="Proteomes" id="UP001054846"/>
    </source>
</evidence>